<dbReference type="SUPFAM" id="SSF55811">
    <property type="entry name" value="Nudix"/>
    <property type="match status" value="1"/>
</dbReference>
<evidence type="ECO:0000256" key="2">
    <source>
        <dbReference type="ARBA" id="ARBA00001946"/>
    </source>
</evidence>
<keyword evidence="4" id="KW-0378">Hydrolase</keyword>
<dbReference type="Pfam" id="PF00293">
    <property type="entry name" value="NUDIX"/>
    <property type="match status" value="1"/>
</dbReference>
<keyword evidence="5" id="KW-0460">Magnesium</keyword>
<organism evidence="8 9">
    <name type="scientific">Kordiimonas pumila</name>
    <dbReference type="NCBI Taxonomy" id="2161677"/>
    <lineage>
        <taxon>Bacteria</taxon>
        <taxon>Pseudomonadati</taxon>
        <taxon>Pseudomonadota</taxon>
        <taxon>Alphaproteobacteria</taxon>
        <taxon>Kordiimonadales</taxon>
        <taxon>Kordiimonadaceae</taxon>
        <taxon>Kordiimonas</taxon>
    </lineage>
</organism>
<dbReference type="InterPro" id="IPR039121">
    <property type="entry name" value="NUDT19"/>
</dbReference>
<feature type="domain" description="Nudix hydrolase" evidence="7">
    <location>
        <begin position="11"/>
        <end position="191"/>
    </location>
</feature>
<proteinExistence type="predicted"/>
<evidence type="ECO:0000256" key="6">
    <source>
        <dbReference type="ARBA" id="ARBA00023211"/>
    </source>
</evidence>
<keyword evidence="9" id="KW-1185">Reference proteome</keyword>
<gene>
    <name evidence="8" type="ORF">ACFOKA_04200</name>
</gene>
<dbReference type="Gene3D" id="3.90.79.10">
    <property type="entry name" value="Nucleoside Triphosphate Pyrophosphohydrolase"/>
    <property type="match status" value="1"/>
</dbReference>
<evidence type="ECO:0000256" key="1">
    <source>
        <dbReference type="ARBA" id="ARBA00001936"/>
    </source>
</evidence>
<dbReference type="EMBL" id="JBHRSL010000002">
    <property type="protein sequence ID" value="MFC3051104.1"/>
    <property type="molecule type" value="Genomic_DNA"/>
</dbReference>
<dbReference type="RefSeq" id="WP_194212023.1">
    <property type="nucleotide sequence ID" value="NZ_CP061205.1"/>
</dbReference>
<evidence type="ECO:0000256" key="4">
    <source>
        <dbReference type="ARBA" id="ARBA00022801"/>
    </source>
</evidence>
<evidence type="ECO:0000313" key="8">
    <source>
        <dbReference type="EMBL" id="MFC3051104.1"/>
    </source>
</evidence>
<evidence type="ECO:0000313" key="9">
    <source>
        <dbReference type="Proteomes" id="UP001595444"/>
    </source>
</evidence>
<name>A0ABV7D2F1_9PROT</name>
<dbReference type="InterPro" id="IPR015797">
    <property type="entry name" value="NUDIX_hydrolase-like_dom_sf"/>
</dbReference>
<comment type="cofactor">
    <cofactor evidence="2">
        <name>Mg(2+)</name>
        <dbReference type="ChEBI" id="CHEBI:18420"/>
    </cofactor>
</comment>
<dbReference type="InterPro" id="IPR000086">
    <property type="entry name" value="NUDIX_hydrolase_dom"/>
</dbReference>
<evidence type="ECO:0000259" key="7">
    <source>
        <dbReference type="PROSITE" id="PS51462"/>
    </source>
</evidence>
<dbReference type="CDD" id="cd18870">
    <property type="entry name" value="NUDIX_AcylCoAdiphos_Nudt19"/>
    <property type="match status" value="1"/>
</dbReference>
<dbReference type="PANTHER" id="PTHR12318">
    <property type="entry name" value="TESTOSTERONE-REGULATED PROTEIN RP2"/>
    <property type="match status" value="1"/>
</dbReference>
<dbReference type="PANTHER" id="PTHR12318:SF0">
    <property type="entry name" value="ACYL-COENZYME A DIPHOSPHATASE NUDT19"/>
    <property type="match status" value="1"/>
</dbReference>
<reference evidence="9" key="1">
    <citation type="journal article" date="2019" name="Int. J. Syst. Evol. Microbiol.">
        <title>The Global Catalogue of Microorganisms (GCM) 10K type strain sequencing project: providing services to taxonomists for standard genome sequencing and annotation.</title>
        <authorList>
            <consortium name="The Broad Institute Genomics Platform"/>
            <consortium name="The Broad Institute Genome Sequencing Center for Infectious Disease"/>
            <person name="Wu L."/>
            <person name="Ma J."/>
        </authorList>
    </citation>
    <scope>NUCLEOTIDE SEQUENCE [LARGE SCALE GENOMIC DNA]</scope>
    <source>
        <strain evidence="9">KCTC 62164</strain>
    </source>
</reference>
<evidence type="ECO:0000256" key="5">
    <source>
        <dbReference type="ARBA" id="ARBA00022842"/>
    </source>
</evidence>
<comment type="caution">
    <text evidence="8">The sequence shown here is derived from an EMBL/GenBank/DDBJ whole genome shotgun (WGS) entry which is preliminary data.</text>
</comment>
<keyword evidence="3" id="KW-0479">Metal-binding</keyword>
<protein>
    <submittedName>
        <fullName evidence="8">NUDIX domain-containing protein</fullName>
    </submittedName>
</protein>
<accession>A0ABV7D2F1</accession>
<sequence>MAGEPNMHIPVAKPAASILLVRNGSNGIEVLMTKRAKSMAFAPSALVFPGGKVEEADTNYALWADYVNVTEKTKTGDFSYKMAAIRELYEETSVLLTEGLCPANTSGLGFRECVLTSENRLNVSSLVFFAHWITPENMKLRFDTHFYLAAYNGDTFQHDGNEAVSLCWVSPKKVLKEAEADDVFLMFPTRLNLIKLSRANSVEEAIEFATKDPVVRTMPVWKDGRVSISKEAAEFHGYDDVTGKP</sequence>
<dbReference type="Proteomes" id="UP001595444">
    <property type="component" value="Unassembled WGS sequence"/>
</dbReference>
<dbReference type="PROSITE" id="PS51462">
    <property type="entry name" value="NUDIX"/>
    <property type="match status" value="1"/>
</dbReference>
<evidence type="ECO:0000256" key="3">
    <source>
        <dbReference type="ARBA" id="ARBA00022723"/>
    </source>
</evidence>
<comment type="cofactor">
    <cofactor evidence="1">
        <name>Mn(2+)</name>
        <dbReference type="ChEBI" id="CHEBI:29035"/>
    </cofactor>
</comment>
<keyword evidence="6" id="KW-0464">Manganese</keyword>